<feature type="region of interest" description="Disordered" evidence="1">
    <location>
        <begin position="86"/>
        <end position="108"/>
    </location>
</feature>
<evidence type="ECO:0000313" key="2">
    <source>
        <dbReference type="EMBL" id="GLY90287.1"/>
    </source>
</evidence>
<dbReference type="InterPro" id="IPR036259">
    <property type="entry name" value="MFS_trans_sf"/>
</dbReference>
<proteinExistence type="predicted"/>
<dbReference type="AlphaFoldDB" id="A0A9W6SCU0"/>
<name>A0A9W6SCU0_9ACTN</name>
<dbReference type="RefSeq" id="WP_285581090.1">
    <property type="nucleotide sequence ID" value="NZ_BSTK01000016.1"/>
</dbReference>
<dbReference type="EMBL" id="BSTK01000016">
    <property type="protein sequence ID" value="GLY90287.1"/>
    <property type="molecule type" value="Genomic_DNA"/>
</dbReference>
<dbReference type="Proteomes" id="UP001165074">
    <property type="component" value="Unassembled WGS sequence"/>
</dbReference>
<accession>A0A9W6SCU0</accession>
<evidence type="ECO:0000256" key="1">
    <source>
        <dbReference type="SAM" id="MobiDB-lite"/>
    </source>
</evidence>
<gene>
    <name evidence="2" type="ORF">Airi02_082160</name>
</gene>
<reference evidence="2" key="1">
    <citation type="submission" date="2023-03" db="EMBL/GenBank/DDBJ databases">
        <title>Actinoallomurus iriomotensis NBRC 103684.</title>
        <authorList>
            <person name="Ichikawa N."/>
            <person name="Sato H."/>
            <person name="Tonouchi N."/>
        </authorList>
    </citation>
    <scope>NUCLEOTIDE SEQUENCE</scope>
    <source>
        <strain evidence="2">NBRC 103684</strain>
    </source>
</reference>
<protein>
    <recommendedName>
        <fullName evidence="4">Major facilitator superfamily (MFS) profile domain-containing protein</fullName>
    </recommendedName>
</protein>
<evidence type="ECO:0008006" key="4">
    <source>
        <dbReference type="Google" id="ProtNLM"/>
    </source>
</evidence>
<organism evidence="2 3">
    <name type="scientific">Actinoallomurus iriomotensis</name>
    <dbReference type="NCBI Taxonomy" id="478107"/>
    <lineage>
        <taxon>Bacteria</taxon>
        <taxon>Bacillati</taxon>
        <taxon>Actinomycetota</taxon>
        <taxon>Actinomycetes</taxon>
        <taxon>Streptosporangiales</taxon>
        <taxon>Thermomonosporaceae</taxon>
        <taxon>Actinoallomurus</taxon>
    </lineage>
</organism>
<dbReference type="SUPFAM" id="SSF103473">
    <property type="entry name" value="MFS general substrate transporter"/>
    <property type="match status" value="1"/>
</dbReference>
<keyword evidence="3" id="KW-1185">Reference proteome</keyword>
<comment type="caution">
    <text evidence="2">The sequence shown here is derived from an EMBL/GenBank/DDBJ whole genome shotgun (WGS) entry which is preliminary data.</text>
</comment>
<evidence type="ECO:0000313" key="3">
    <source>
        <dbReference type="Proteomes" id="UP001165074"/>
    </source>
</evidence>
<sequence length="108" mass="10439">MITGAGVGLALPAILSASTSELPPGRAATGSAVVTMSRQIGTVLGVSVLVAVLGAPAGADQALTGFTHVRWVIAGVTAAGMTVRGTPAAWIPPSPGTERIGEPASPAA</sequence>